<dbReference type="Gene3D" id="3.15.30.10">
    <property type="entry name" value="putative capsid protein of prophage domain like"/>
    <property type="match status" value="1"/>
</dbReference>
<proteinExistence type="predicted"/>
<dbReference type="eggNOG" id="ENOG5032ZDB">
    <property type="taxonomic scope" value="Bacteria"/>
</dbReference>
<dbReference type="KEGG" id="str:Sterm_3900"/>
<dbReference type="Proteomes" id="UP000000845">
    <property type="component" value="Chromosome"/>
</dbReference>
<dbReference type="EMBL" id="CP001739">
    <property type="protein sequence ID" value="ACZ10734.1"/>
    <property type="molecule type" value="Genomic_DNA"/>
</dbReference>
<evidence type="ECO:0008006" key="3">
    <source>
        <dbReference type="Google" id="ProtNLM"/>
    </source>
</evidence>
<organism evidence="1 2">
    <name type="scientific">Sebaldella termitidis (strain ATCC 33386 / NCTC 11300)</name>
    <dbReference type="NCBI Taxonomy" id="526218"/>
    <lineage>
        <taxon>Bacteria</taxon>
        <taxon>Fusobacteriati</taxon>
        <taxon>Fusobacteriota</taxon>
        <taxon>Fusobacteriia</taxon>
        <taxon>Fusobacteriales</taxon>
        <taxon>Leptotrichiaceae</taxon>
        <taxon>Sebaldella</taxon>
    </lineage>
</organism>
<reference evidence="1 2" key="2">
    <citation type="journal article" date="2010" name="Stand. Genomic Sci.">
        <title>Complete genome sequence of Sebaldella termitidis type strain (NCTC 11300).</title>
        <authorList>
            <person name="Harmon-Smith M."/>
            <person name="Celia L."/>
            <person name="Chertkov O."/>
            <person name="Lapidus A."/>
            <person name="Copeland A."/>
            <person name="Glavina Del Rio T."/>
            <person name="Nolan M."/>
            <person name="Lucas S."/>
            <person name="Tice H."/>
            <person name="Cheng J.F."/>
            <person name="Han C."/>
            <person name="Detter J.C."/>
            <person name="Bruce D."/>
            <person name="Goodwin L."/>
            <person name="Pitluck S."/>
            <person name="Pati A."/>
            <person name="Liolios K."/>
            <person name="Ivanova N."/>
            <person name="Mavromatis K."/>
            <person name="Mikhailova N."/>
            <person name="Chen A."/>
            <person name="Palaniappan K."/>
            <person name="Land M."/>
            <person name="Hauser L."/>
            <person name="Chang Y.J."/>
            <person name="Jeffries C.D."/>
            <person name="Brettin T."/>
            <person name="Goker M."/>
            <person name="Beck B."/>
            <person name="Bristow J."/>
            <person name="Eisen J.A."/>
            <person name="Markowitz V."/>
            <person name="Hugenholtz P."/>
            <person name="Kyrpides N.C."/>
            <person name="Klenk H.P."/>
            <person name="Chen F."/>
        </authorList>
    </citation>
    <scope>NUCLEOTIDE SEQUENCE [LARGE SCALE GENOMIC DNA]</scope>
    <source>
        <strain evidence="2">ATCC 33386 / NCTC 11300</strain>
    </source>
</reference>
<dbReference type="HOGENOM" id="CLU_836486_0_0_0"/>
<reference evidence="2" key="1">
    <citation type="submission" date="2009-09" db="EMBL/GenBank/DDBJ databases">
        <title>The complete chromosome of Sebaldella termitidis ATCC 33386.</title>
        <authorList>
            <consortium name="US DOE Joint Genome Institute (JGI-PGF)"/>
            <person name="Lucas S."/>
            <person name="Copeland A."/>
            <person name="Lapidus A."/>
            <person name="Glavina del Rio T."/>
            <person name="Dalin E."/>
            <person name="Tice H."/>
            <person name="Bruce D."/>
            <person name="Goodwin L."/>
            <person name="Pitluck S."/>
            <person name="Kyrpides N."/>
            <person name="Mavromatis K."/>
            <person name="Ivanova N."/>
            <person name="Mikhailova N."/>
            <person name="Sims D."/>
            <person name="Meincke L."/>
            <person name="Brettin T."/>
            <person name="Detter J.C."/>
            <person name="Han C."/>
            <person name="Larimer F."/>
            <person name="Land M."/>
            <person name="Hauser L."/>
            <person name="Markowitz V."/>
            <person name="Cheng J.F."/>
            <person name="Hugenholtz P."/>
            <person name="Woyke T."/>
            <person name="Wu D."/>
            <person name="Eisen J.A."/>
        </authorList>
    </citation>
    <scope>NUCLEOTIDE SEQUENCE [LARGE SCALE GENOMIC DNA]</scope>
    <source>
        <strain evidence="2">ATCC 33386 / NCTC 11300</strain>
    </source>
</reference>
<keyword evidence="2" id="KW-1185">Reference proteome</keyword>
<dbReference type="AlphaFoldDB" id="D1AGA8"/>
<name>D1AGA8_SEBTE</name>
<evidence type="ECO:0000313" key="2">
    <source>
        <dbReference type="Proteomes" id="UP000000845"/>
    </source>
</evidence>
<gene>
    <name evidence="1" type="ordered locus">Sterm_3900</name>
</gene>
<evidence type="ECO:0000313" key="1">
    <source>
        <dbReference type="EMBL" id="ACZ10734.1"/>
    </source>
</evidence>
<sequence>MDNKIKQILYFVGILSRIEPTEKTFYLDMLKGSKITTPASTIIYDAYVSKYVRAQLIGNDDKTKGNYAGREGYNKFRVTPGKIREYYQLTADDAAYIRAGDIAYFNGKERKAEDSLYENVATYLKNAITSRMDLIVAELLSEGKYFADTGEEIKFDIPSVQTVKKNDVSDFKSFLRIMKEKITEYKRKSFDTPDRILVGEEIVNDLIDDEFFMNQIDKLGLANVMVDDKYVAIAKVFNHLLIESDPIVDMKGADISIAKGNRMTMLATKRLHPAFAGVDVLDSSGMPKKIASEYIMRNDSDVLNATAIFVGESCFTPIISNPKSVVRIDVTK</sequence>
<dbReference type="STRING" id="526218.Sterm_3900"/>
<accession>D1AGA8</accession>
<dbReference type="RefSeq" id="WP_012863309.1">
    <property type="nucleotide sequence ID" value="NC_013517.1"/>
</dbReference>
<protein>
    <recommendedName>
        <fullName evidence="3">Phage major capsid protein E</fullName>
    </recommendedName>
</protein>